<name>A0A8J4B7A4_9CHLO</name>
<organism evidence="8 9">
    <name type="scientific">Volvox africanus</name>
    <dbReference type="NCBI Taxonomy" id="51714"/>
    <lineage>
        <taxon>Eukaryota</taxon>
        <taxon>Viridiplantae</taxon>
        <taxon>Chlorophyta</taxon>
        <taxon>core chlorophytes</taxon>
        <taxon>Chlorophyceae</taxon>
        <taxon>CS clade</taxon>
        <taxon>Chlamydomonadales</taxon>
        <taxon>Volvocaceae</taxon>
        <taxon>Volvox</taxon>
    </lineage>
</organism>
<evidence type="ECO:0000256" key="5">
    <source>
        <dbReference type="ARBA" id="ARBA00023136"/>
    </source>
</evidence>
<evidence type="ECO:0000256" key="3">
    <source>
        <dbReference type="ARBA" id="ARBA00022692"/>
    </source>
</evidence>
<evidence type="ECO:0000256" key="6">
    <source>
        <dbReference type="SAM" id="MobiDB-lite"/>
    </source>
</evidence>
<dbReference type="InterPro" id="IPR006968">
    <property type="entry name" value="RUS_fam"/>
</dbReference>
<evidence type="ECO:0000256" key="4">
    <source>
        <dbReference type="ARBA" id="ARBA00022989"/>
    </source>
</evidence>
<feature type="domain" description="Protein root UVB sensitive/RUS" evidence="7">
    <location>
        <begin position="54"/>
        <end position="298"/>
    </location>
</feature>
<feature type="region of interest" description="Disordered" evidence="6">
    <location>
        <begin position="547"/>
        <end position="573"/>
    </location>
</feature>
<gene>
    <name evidence="8" type="ORF">Vafri_10708</name>
</gene>
<feature type="region of interest" description="Disordered" evidence="6">
    <location>
        <begin position="464"/>
        <end position="499"/>
    </location>
</feature>
<dbReference type="EMBL" id="BNCO01000020">
    <property type="protein sequence ID" value="GIL55063.1"/>
    <property type="molecule type" value="Genomic_DNA"/>
</dbReference>
<reference evidence="8" key="1">
    <citation type="journal article" date="2021" name="Proc. Natl. Acad. Sci. U.S.A.">
        <title>Three genomes in the algal genus Volvox reveal the fate of a haploid sex-determining region after a transition to homothallism.</title>
        <authorList>
            <person name="Yamamoto K."/>
            <person name="Hamaji T."/>
            <person name="Kawai-Toyooka H."/>
            <person name="Matsuzaki R."/>
            <person name="Takahashi F."/>
            <person name="Nishimura Y."/>
            <person name="Kawachi M."/>
            <person name="Noguchi H."/>
            <person name="Minakuchi Y."/>
            <person name="Umen J.G."/>
            <person name="Toyoda A."/>
            <person name="Nozaki H."/>
        </authorList>
    </citation>
    <scope>NUCLEOTIDE SEQUENCE</scope>
    <source>
        <strain evidence="8">NIES-3780</strain>
    </source>
</reference>
<keyword evidence="4" id="KW-1133">Transmembrane helix</keyword>
<keyword evidence="3" id="KW-0812">Transmembrane</keyword>
<evidence type="ECO:0000259" key="7">
    <source>
        <dbReference type="Pfam" id="PF04884"/>
    </source>
</evidence>
<proteinExistence type="inferred from homology"/>
<protein>
    <recommendedName>
        <fullName evidence="7">Protein root UVB sensitive/RUS domain-containing protein</fullName>
    </recommendedName>
</protein>
<dbReference type="Pfam" id="PF04884">
    <property type="entry name" value="UVB_sens_prot"/>
    <property type="match status" value="1"/>
</dbReference>
<sequence>MPKAEPEPEVLLLEYHRGHLTTSINVSSGFTGAGNADGTASTARRDVQRSLLSGITSLLRAAFLPEGYPDSVSPDYLSFQMWDTIQALSSYVRGVLTSQAILKGVGVGQQESTPIAAVFTFFLRDLAGMLGGILFAYLEGSSFDSCAKQWRLFADITNDLGMTVELASPLFPRAMFLPIACLGSIARSLTGVAGGATRAALTQHFARRGNAADVSAKEQSQETATTILGMVAGMAVTRLLTAGESTGGSDAAAAWAWAVFLALTVLHVVANVAAMRVLLLTSLNMPRLELLLKRYLHDGRVLKPREVSEMENLTPPPFRRLLDLVVGASRRRAVFLHYGSRLSNALRAVDGGGCGPDSTSVLGLTTRLKHLLRRHGSCPYLLLTATSTRPPLAPVKKLDAAGASVPDSARFPSQTRIHVHLVIRQGATNSELLRAFVHAHCLVHYCQLHVQGFLPQKASAESVVSGQSAPRQRRQQQQAKRSHEEVGEEEAPEPEGMLGAVEEEAEAWMMTRYDRLVSELQAVGWEIDRVALPRPGWTAEWGAAAAAGRSAGGVEERKVYEAGPEGSDRPHQD</sequence>
<comment type="similarity">
    <text evidence="2">Belongs to the RUS1 family.</text>
</comment>
<dbReference type="GO" id="GO:0016020">
    <property type="term" value="C:membrane"/>
    <property type="evidence" value="ECO:0007669"/>
    <property type="project" value="UniProtKB-SubCell"/>
</dbReference>
<evidence type="ECO:0000256" key="2">
    <source>
        <dbReference type="ARBA" id="ARBA00007558"/>
    </source>
</evidence>
<dbReference type="AlphaFoldDB" id="A0A8J4B7A4"/>
<dbReference type="PANTHER" id="PTHR12770">
    <property type="entry name" value="RUS1 FAMILY PROTEIN C16ORF58"/>
    <property type="match status" value="1"/>
</dbReference>
<evidence type="ECO:0000313" key="8">
    <source>
        <dbReference type="EMBL" id="GIL55063.1"/>
    </source>
</evidence>
<evidence type="ECO:0000313" key="9">
    <source>
        <dbReference type="Proteomes" id="UP000747399"/>
    </source>
</evidence>
<evidence type="ECO:0000256" key="1">
    <source>
        <dbReference type="ARBA" id="ARBA00004370"/>
    </source>
</evidence>
<accession>A0A8J4B7A4</accession>
<comment type="caution">
    <text evidence="8">The sequence shown here is derived from an EMBL/GenBank/DDBJ whole genome shotgun (WGS) entry which is preliminary data.</text>
</comment>
<dbReference type="Proteomes" id="UP000747399">
    <property type="component" value="Unassembled WGS sequence"/>
</dbReference>
<dbReference type="InterPro" id="IPR054549">
    <property type="entry name" value="UVB_sens_RUS_dom"/>
</dbReference>
<comment type="subcellular location">
    <subcellularLocation>
        <location evidence="1">Membrane</location>
    </subcellularLocation>
</comment>
<keyword evidence="9" id="KW-1185">Reference proteome</keyword>
<keyword evidence="5" id="KW-0472">Membrane</keyword>
<feature type="compositionally biased region" description="Basic and acidic residues" evidence="6">
    <location>
        <begin position="554"/>
        <end position="573"/>
    </location>
</feature>
<dbReference type="PANTHER" id="PTHR12770:SF31">
    <property type="entry name" value="RUS FAMILY MEMBER 1"/>
    <property type="match status" value="1"/>
</dbReference>